<gene>
    <name evidence="3" type="ORF">HW115_12310</name>
</gene>
<comment type="caution">
    <text evidence="3">The sequence shown here is derived from an EMBL/GenBank/DDBJ whole genome shotgun (WGS) entry which is preliminary data.</text>
</comment>
<dbReference type="RefSeq" id="WP_178933176.1">
    <property type="nucleotide sequence ID" value="NZ_JACBAZ010000004.1"/>
</dbReference>
<sequence length="279" mass="29153">MSNPQEWYFTDAAGQQTGPITPEQLQQLAASGQITAETNVWTEGLAEWLPATQVEGLIPAAPMAAAVPAQAPMQAAAPAQALASNPYASPGYGAQAAPQAGGDYPIPVVGKANFKLYVSLLLGGIALFIGGAALAGSESTAGLGVALFFIGGLMMIWPAILNYVFLYRIWALIQPGGASISPGKAVGFLFIPIFGAIWAFIVLFKLPGEWNEITSRYSNTQSAPKLGIGTVFCLIFIPVIGSILWVAEISKAINFMVNARMMPVQNTQPAAGGGGLSFY</sequence>
<protein>
    <submittedName>
        <fullName evidence="3">DUF4339 domain-containing protein</fullName>
    </submittedName>
</protein>
<dbReference type="AlphaFoldDB" id="A0A851GF71"/>
<evidence type="ECO:0000259" key="2">
    <source>
        <dbReference type="Pfam" id="PF14237"/>
    </source>
</evidence>
<reference evidence="3 4" key="1">
    <citation type="submission" date="2020-07" db="EMBL/GenBank/DDBJ databases">
        <title>Roseicoccus Jingziensis gen. nov., sp. nov., isolated from coastal seawater.</title>
        <authorList>
            <person name="Feng X."/>
        </authorList>
    </citation>
    <scope>NUCLEOTIDE SEQUENCE [LARGE SCALE GENOMIC DNA]</scope>
    <source>
        <strain evidence="3 4">N1E253</strain>
    </source>
</reference>
<keyword evidence="1" id="KW-1133">Transmembrane helix</keyword>
<feature type="domain" description="GYF" evidence="2">
    <location>
        <begin position="7"/>
        <end position="57"/>
    </location>
</feature>
<feature type="transmembrane region" description="Helical" evidence="1">
    <location>
        <begin position="116"/>
        <end position="135"/>
    </location>
</feature>
<evidence type="ECO:0000313" key="3">
    <source>
        <dbReference type="EMBL" id="NWK56398.1"/>
    </source>
</evidence>
<keyword evidence="1" id="KW-0812">Transmembrane</keyword>
<evidence type="ECO:0000313" key="4">
    <source>
        <dbReference type="Proteomes" id="UP000557872"/>
    </source>
</evidence>
<feature type="transmembrane region" description="Helical" evidence="1">
    <location>
        <begin position="226"/>
        <end position="247"/>
    </location>
</feature>
<dbReference type="Pfam" id="PF14237">
    <property type="entry name" value="GYF_2"/>
    <property type="match status" value="1"/>
</dbReference>
<dbReference type="EMBL" id="JACBAZ010000004">
    <property type="protein sequence ID" value="NWK56398.1"/>
    <property type="molecule type" value="Genomic_DNA"/>
</dbReference>
<name>A0A851GF71_9BACT</name>
<keyword evidence="4" id="KW-1185">Reference proteome</keyword>
<dbReference type="Proteomes" id="UP000557872">
    <property type="component" value="Unassembled WGS sequence"/>
</dbReference>
<proteinExistence type="predicted"/>
<feature type="transmembrane region" description="Helical" evidence="1">
    <location>
        <begin position="141"/>
        <end position="165"/>
    </location>
</feature>
<feature type="transmembrane region" description="Helical" evidence="1">
    <location>
        <begin position="186"/>
        <end position="206"/>
    </location>
</feature>
<dbReference type="InterPro" id="IPR025640">
    <property type="entry name" value="GYF_2"/>
</dbReference>
<organism evidence="3 4">
    <name type="scientific">Oceaniferula marina</name>
    <dbReference type="NCBI Taxonomy" id="2748318"/>
    <lineage>
        <taxon>Bacteria</taxon>
        <taxon>Pseudomonadati</taxon>
        <taxon>Verrucomicrobiota</taxon>
        <taxon>Verrucomicrobiia</taxon>
        <taxon>Verrucomicrobiales</taxon>
        <taxon>Verrucomicrobiaceae</taxon>
        <taxon>Oceaniferula</taxon>
    </lineage>
</organism>
<keyword evidence="1" id="KW-0472">Membrane</keyword>
<accession>A0A851GF71</accession>
<evidence type="ECO:0000256" key="1">
    <source>
        <dbReference type="SAM" id="Phobius"/>
    </source>
</evidence>